<comment type="similarity">
    <text evidence="2 8">Belongs to the class-I pyridine nucleotide-disulfide oxidoreductase family.</text>
</comment>
<comment type="caution">
    <text evidence="11">The sequence shown here is derived from an EMBL/GenBank/DDBJ whole genome shotgun (WGS) entry which is preliminary data.</text>
</comment>
<dbReference type="PIRSF" id="PIRSF000350">
    <property type="entry name" value="Mercury_reductase_MerA"/>
    <property type="match status" value="1"/>
</dbReference>
<dbReference type="Pfam" id="PF02852">
    <property type="entry name" value="Pyr_redox_dim"/>
    <property type="match status" value="1"/>
</dbReference>
<evidence type="ECO:0000259" key="10">
    <source>
        <dbReference type="Pfam" id="PF07992"/>
    </source>
</evidence>
<evidence type="ECO:0000256" key="5">
    <source>
        <dbReference type="ARBA" id="ARBA00023002"/>
    </source>
</evidence>
<gene>
    <name evidence="11" type="ORF">VaNZ11_005972</name>
</gene>
<dbReference type="InterPro" id="IPR016156">
    <property type="entry name" value="FAD/NAD-linked_Rdtase_dimer_sf"/>
</dbReference>
<dbReference type="SUPFAM" id="SSF55424">
    <property type="entry name" value="FAD/NAD-linked reductases, dimerisation (C-terminal) domain"/>
    <property type="match status" value="1"/>
</dbReference>
<dbReference type="Pfam" id="PF07992">
    <property type="entry name" value="Pyr_redox_2"/>
    <property type="match status" value="1"/>
</dbReference>
<evidence type="ECO:0008006" key="13">
    <source>
        <dbReference type="Google" id="ProtNLM"/>
    </source>
</evidence>
<feature type="domain" description="Pyridine nucleotide-disulphide oxidoreductase dimerisation" evidence="9">
    <location>
        <begin position="370"/>
        <end position="479"/>
    </location>
</feature>
<dbReference type="InterPro" id="IPR001100">
    <property type="entry name" value="Pyr_nuc-diS_OxRdtase"/>
</dbReference>
<evidence type="ECO:0000313" key="11">
    <source>
        <dbReference type="EMBL" id="GLI63070.1"/>
    </source>
</evidence>
<comment type="cofactor">
    <cofactor evidence="1">
        <name>FAD</name>
        <dbReference type="ChEBI" id="CHEBI:57692"/>
    </cofactor>
</comment>
<proteinExistence type="inferred from homology"/>
<dbReference type="PRINTS" id="PR00368">
    <property type="entry name" value="FADPNR"/>
</dbReference>
<keyword evidence="5 8" id="KW-0560">Oxidoreductase</keyword>
<dbReference type="InterPro" id="IPR023753">
    <property type="entry name" value="FAD/NAD-binding_dom"/>
</dbReference>
<evidence type="ECO:0000256" key="4">
    <source>
        <dbReference type="ARBA" id="ARBA00022827"/>
    </source>
</evidence>
<dbReference type="Gene3D" id="3.50.50.60">
    <property type="entry name" value="FAD/NAD(P)-binding domain"/>
    <property type="match status" value="2"/>
</dbReference>
<accession>A0ABQ5RZP3</accession>
<dbReference type="SUPFAM" id="SSF51905">
    <property type="entry name" value="FAD/NAD(P)-binding domain"/>
    <property type="match status" value="1"/>
</dbReference>
<protein>
    <recommendedName>
        <fullName evidence="13">Glutathione-disulfide reductase</fullName>
    </recommendedName>
</protein>
<dbReference type="PANTHER" id="PTHR42737">
    <property type="entry name" value="GLUTATHIONE REDUCTASE"/>
    <property type="match status" value="1"/>
</dbReference>
<keyword evidence="3 8" id="KW-0285">Flavoprotein</keyword>
<dbReference type="NCBIfam" id="NF004776">
    <property type="entry name" value="PRK06116.1"/>
    <property type="match status" value="1"/>
</dbReference>
<reference evidence="11 12" key="1">
    <citation type="journal article" date="2023" name="IScience">
        <title>Expanded male sex-determining region conserved during the evolution of homothallism in the green alga Volvox.</title>
        <authorList>
            <person name="Yamamoto K."/>
            <person name="Matsuzaki R."/>
            <person name="Mahakham W."/>
            <person name="Heman W."/>
            <person name="Sekimoto H."/>
            <person name="Kawachi M."/>
            <person name="Minakuchi Y."/>
            <person name="Toyoda A."/>
            <person name="Nozaki H."/>
        </authorList>
    </citation>
    <scope>NUCLEOTIDE SEQUENCE [LARGE SCALE GENOMIC DNA]</scope>
    <source>
        <strain evidence="11 12">NIES-4468</strain>
    </source>
</reference>
<evidence type="ECO:0000256" key="2">
    <source>
        <dbReference type="ARBA" id="ARBA00007532"/>
    </source>
</evidence>
<dbReference type="InterPro" id="IPR012999">
    <property type="entry name" value="Pyr_OxRdtase_I_AS"/>
</dbReference>
<keyword evidence="12" id="KW-1185">Reference proteome</keyword>
<dbReference type="InterPro" id="IPR004099">
    <property type="entry name" value="Pyr_nucl-diS_OxRdtase_dimer"/>
</dbReference>
<evidence type="ECO:0000256" key="6">
    <source>
        <dbReference type="ARBA" id="ARBA00023157"/>
    </source>
</evidence>
<evidence type="ECO:0000256" key="7">
    <source>
        <dbReference type="ARBA" id="ARBA00023284"/>
    </source>
</evidence>
<dbReference type="PRINTS" id="PR00411">
    <property type="entry name" value="PNDRDTASEI"/>
</dbReference>
<keyword evidence="7 8" id="KW-0676">Redox-active center</keyword>
<evidence type="ECO:0000256" key="3">
    <source>
        <dbReference type="ARBA" id="ARBA00022630"/>
    </source>
</evidence>
<evidence type="ECO:0000256" key="1">
    <source>
        <dbReference type="ARBA" id="ARBA00001974"/>
    </source>
</evidence>
<keyword evidence="4 8" id="KW-0274">FAD</keyword>
<keyword evidence="6" id="KW-1015">Disulfide bond</keyword>
<evidence type="ECO:0000259" key="9">
    <source>
        <dbReference type="Pfam" id="PF02852"/>
    </source>
</evidence>
<dbReference type="PANTHER" id="PTHR42737:SF2">
    <property type="entry name" value="GLUTATHIONE REDUCTASE"/>
    <property type="match status" value="1"/>
</dbReference>
<name>A0ABQ5RZP3_9CHLO</name>
<sequence length="494" mass="52566">MTNSEEHFDLVTIGAGSGGVRASRFAASLYGVKVACVELPFGFIASDDIGGAGGTCVIRGCVPKKLLVYGAAFGEEFADARGFGWAVGGGDGGEAATHTHDWASLMKLKSKEIERLNTIYGNILRSAGVTFVEGRGAILDPQSVEVTAGDGSRRVLRAKNILIATGGVATKIPIEGAEHAIISDDALALESLPDGPIAVLGAGYIATEFAGIFRGTHRHAVHLLFRGDKVLRGFDEECRQQVQENLVRRGIVTHPHCKPTRIEKLGEGQLVLHYVNAEGAELQLPVAMVLMATGRKPRVEGIGLEAVGVELDAAGAIKVDEFSRTNVPGIWAVGDVTNRINLTPVALMEGMAFAKSAFGGELTKPDYRDVASAVFCQPPLATVGYTEEQAVKEFSGNIDVYVSRFKPMKYTISGRDEKTLMKLVVHAESDKVLGCHMVGPDAPEIMQGLAVALKCGARKAQFDSTVGIHPTAAEEFVTMRTRTRTLYGTGTSKL</sequence>
<dbReference type="PROSITE" id="PS00076">
    <property type="entry name" value="PYRIDINE_REDOX_1"/>
    <property type="match status" value="1"/>
</dbReference>
<evidence type="ECO:0000313" key="12">
    <source>
        <dbReference type="Proteomes" id="UP001165090"/>
    </source>
</evidence>
<dbReference type="InterPro" id="IPR046952">
    <property type="entry name" value="GSHR/TRXR-like"/>
</dbReference>
<dbReference type="Proteomes" id="UP001165090">
    <property type="component" value="Unassembled WGS sequence"/>
</dbReference>
<organism evidence="11 12">
    <name type="scientific">Volvox africanus</name>
    <dbReference type="NCBI Taxonomy" id="51714"/>
    <lineage>
        <taxon>Eukaryota</taxon>
        <taxon>Viridiplantae</taxon>
        <taxon>Chlorophyta</taxon>
        <taxon>core chlorophytes</taxon>
        <taxon>Chlorophyceae</taxon>
        <taxon>CS clade</taxon>
        <taxon>Chlamydomonadales</taxon>
        <taxon>Volvocaceae</taxon>
        <taxon>Volvox</taxon>
    </lineage>
</organism>
<evidence type="ECO:0000256" key="8">
    <source>
        <dbReference type="RuleBase" id="RU003691"/>
    </source>
</evidence>
<dbReference type="EMBL" id="BSDZ01000014">
    <property type="protein sequence ID" value="GLI63070.1"/>
    <property type="molecule type" value="Genomic_DNA"/>
</dbReference>
<dbReference type="InterPro" id="IPR036188">
    <property type="entry name" value="FAD/NAD-bd_sf"/>
</dbReference>
<dbReference type="Gene3D" id="3.30.390.30">
    <property type="match status" value="1"/>
</dbReference>
<feature type="domain" description="FAD/NAD(P)-binding" evidence="10">
    <location>
        <begin position="8"/>
        <end position="350"/>
    </location>
</feature>